<dbReference type="InterPro" id="IPR051491">
    <property type="entry name" value="Recombinase/Transposase-rel"/>
</dbReference>
<dbReference type="PANTHER" id="PTHR36172:SF1">
    <property type="entry name" value="RESOLVASE-RELATED"/>
    <property type="match status" value="1"/>
</dbReference>
<keyword evidence="1" id="KW-0238">DNA-binding</keyword>
<accession>A0A2K9V806</accession>
<evidence type="ECO:0000256" key="2">
    <source>
        <dbReference type="ARBA" id="ARBA00023172"/>
    </source>
</evidence>
<name>A0A2K9V806_9VIRU</name>
<dbReference type="Pfam" id="PF07282">
    <property type="entry name" value="Cas12f1-like_TNB"/>
    <property type="match status" value="1"/>
</dbReference>
<dbReference type="PANTHER" id="PTHR36172">
    <property type="match status" value="1"/>
</dbReference>
<dbReference type="GO" id="GO:0006310">
    <property type="term" value="P:DNA recombination"/>
    <property type="evidence" value="ECO:0007669"/>
    <property type="project" value="UniProtKB-KW"/>
</dbReference>
<keyword evidence="2" id="KW-0233">DNA recombination</keyword>
<dbReference type="EMBL" id="MG779329">
    <property type="protein sequence ID" value="AUV58341.1"/>
    <property type="molecule type" value="Genomic_DNA"/>
</dbReference>
<evidence type="ECO:0000313" key="5">
    <source>
        <dbReference type="EMBL" id="AUV58341.1"/>
    </source>
</evidence>
<protein>
    <submittedName>
        <fullName evidence="5">Transposase</fullName>
    </submittedName>
</protein>
<evidence type="ECO:0000256" key="1">
    <source>
        <dbReference type="ARBA" id="ARBA00023125"/>
    </source>
</evidence>
<proteinExistence type="predicted"/>
<feature type="coiled-coil region" evidence="3">
    <location>
        <begin position="60"/>
        <end position="108"/>
    </location>
</feature>
<evidence type="ECO:0000256" key="3">
    <source>
        <dbReference type="SAM" id="Coils"/>
    </source>
</evidence>
<sequence>MFWNDQCAKLSKSLWIPSNTINLKSNKKKYFKCDNPNISFNYFTDSIKINKKIKFNDIKITDNRDKKEKLRNKLIKTENTRYNKEQNNQKCKLNKQELNEKHKKFLDKIEIKVNQLDGFIRSRRIQILPNNKQKNIIQKWIYDTTSIYNKLVCSFNQIYDKCQKIVDNMNVENKFYHLGKIIKQNTEFPINFHKLRALKCSDFIQDYDRIPYCVIADIIKEFVSNIKSCITKISKGLITEFKFKPRKYNRICSSIPLESHYTTARGFYPSIFGEIKTNEKIFSWLDIKHDYKLIYDKYSNKYYIHVPKYVYRNDLTIKKPIAIMDPGARTFQTIYGLDHVITIGDDLGSTFKKRLLKIDNLKSKLSKPGKYKHNKKLDRKTKVKKWKYKKAIDRHHKKMDHIQQELHYKTANYLCSHYNRVVVTNFSSKKVGLKKNDLDAMTKRILGKLSHYKFRQRLLTKCEEYGSQYYEVDESFTSKTCCKCGNIHKTLGSSKMYNCTKCKNKLDRDVNASICILIKNKDILLK</sequence>
<feature type="domain" description="Cas12f1-like TNB" evidence="4">
    <location>
        <begin position="451"/>
        <end position="516"/>
    </location>
</feature>
<keyword evidence="3" id="KW-0175">Coiled coil</keyword>
<organism evidence="5">
    <name type="scientific">Bandra megavirus</name>
    <dbReference type="NCBI Taxonomy" id="2071566"/>
    <lineage>
        <taxon>Viruses</taxon>
        <taxon>Varidnaviria</taxon>
        <taxon>Bamfordvirae</taxon>
        <taxon>Nucleocytoviricota</taxon>
        <taxon>Megaviricetes</taxon>
        <taxon>Imitervirales</taxon>
        <taxon>Mimiviridae</taxon>
        <taxon>Megamimivirinae</taxon>
        <taxon>Megavirus</taxon>
    </lineage>
</organism>
<dbReference type="InterPro" id="IPR010095">
    <property type="entry name" value="Cas12f1-like_TNB"/>
</dbReference>
<evidence type="ECO:0000259" key="4">
    <source>
        <dbReference type="Pfam" id="PF07282"/>
    </source>
</evidence>
<reference evidence="5" key="1">
    <citation type="submission" date="2018-01" db="EMBL/GenBank/DDBJ databases">
        <title>Draft genome sequence of Bandra megavirus.</title>
        <authorList>
            <person name="Chatterjee A."/>
            <person name="Yadav R."/>
            <person name="Kondabagil K."/>
        </authorList>
    </citation>
    <scope>NUCLEOTIDE SEQUENCE</scope>
    <source>
        <strain evidence="5">KK-1</strain>
    </source>
</reference>
<dbReference type="GO" id="GO:0003677">
    <property type="term" value="F:DNA binding"/>
    <property type="evidence" value="ECO:0007669"/>
    <property type="project" value="UniProtKB-KW"/>
</dbReference>